<evidence type="ECO:0000313" key="2">
    <source>
        <dbReference type="EMBL" id="KAK1634987.1"/>
    </source>
</evidence>
<keyword evidence="3" id="KW-1185">Reference proteome</keyword>
<dbReference type="Proteomes" id="UP001243989">
    <property type="component" value="Unassembled WGS sequence"/>
</dbReference>
<evidence type="ECO:0000313" key="3">
    <source>
        <dbReference type="Proteomes" id="UP001243989"/>
    </source>
</evidence>
<dbReference type="GeneID" id="85475486"/>
<sequence>MMRTSIPSMLLGSCLAMLPWSATAAPTPDPEAQKLADPTYGPIPGQSTLFSDYKGKAPPFPGNITAPILPTASGDPGPDDQVWQNLLAAEWAIFSFYQQGVEAFNTSSFVAAGFPNTTYDRITEIRNNEAGHLRIFQNQISNTSVKPGSCKYEYPFVDATSFLALTTYLEVASMAFLTGLVQEPKSEAARGAMVAIATVESRHETWSLLDVWGANPFSGPSDTVFPYANEILDLTNAFIVPGSCPSTNPEYPSPNQHLPAMSAATGTKSIAPGSDVSFNFTNAADQPEFDDGKSYYAVFFHAVGNTSVSVDVSGWESRDLVNVTIPAEFETKGIIIAVLADCPGAPELDTVVAGPSILLQQPAPIGLLLA</sequence>
<feature type="chain" id="PRO_5042515228" evidence="1">
    <location>
        <begin position="25"/>
        <end position="370"/>
    </location>
</feature>
<evidence type="ECO:0000256" key="1">
    <source>
        <dbReference type="SAM" id="SignalP"/>
    </source>
</evidence>
<proteinExistence type="predicted"/>
<dbReference type="EMBL" id="JAHMHQ010000013">
    <property type="protein sequence ID" value="KAK1634987.1"/>
    <property type="molecule type" value="Genomic_DNA"/>
</dbReference>
<organism evidence="2 3">
    <name type="scientific">Colletotrichum phormii</name>
    <dbReference type="NCBI Taxonomy" id="359342"/>
    <lineage>
        <taxon>Eukaryota</taxon>
        <taxon>Fungi</taxon>
        <taxon>Dikarya</taxon>
        <taxon>Ascomycota</taxon>
        <taxon>Pezizomycotina</taxon>
        <taxon>Sordariomycetes</taxon>
        <taxon>Hypocreomycetidae</taxon>
        <taxon>Glomerellales</taxon>
        <taxon>Glomerellaceae</taxon>
        <taxon>Colletotrichum</taxon>
        <taxon>Colletotrichum acutatum species complex</taxon>
    </lineage>
</organism>
<dbReference type="AlphaFoldDB" id="A0AAJ0ECN8"/>
<name>A0AAJ0ECN8_9PEZI</name>
<comment type="caution">
    <text evidence="2">The sequence shown here is derived from an EMBL/GenBank/DDBJ whole genome shotgun (WGS) entry which is preliminary data.</text>
</comment>
<dbReference type="RefSeq" id="XP_060443594.1">
    <property type="nucleotide sequence ID" value="XM_060590624.1"/>
</dbReference>
<gene>
    <name evidence="2" type="ORF">BDP81DRAFT_430611</name>
</gene>
<protein>
    <submittedName>
        <fullName evidence="2">Ferritin-like domain-containing protein</fullName>
    </submittedName>
</protein>
<reference evidence="2" key="1">
    <citation type="submission" date="2021-06" db="EMBL/GenBank/DDBJ databases">
        <title>Comparative genomics, transcriptomics and evolutionary studies reveal genomic signatures of adaptation to plant cell wall in hemibiotrophic fungi.</title>
        <authorList>
            <consortium name="DOE Joint Genome Institute"/>
            <person name="Baroncelli R."/>
            <person name="Diaz J.F."/>
            <person name="Benocci T."/>
            <person name="Peng M."/>
            <person name="Battaglia E."/>
            <person name="Haridas S."/>
            <person name="Andreopoulos W."/>
            <person name="Labutti K."/>
            <person name="Pangilinan J."/>
            <person name="Floch G.L."/>
            <person name="Makela M.R."/>
            <person name="Henrissat B."/>
            <person name="Grigoriev I.V."/>
            <person name="Crouch J.A."/>
            <person name="De Vries R.P."/>
            <person name="Sukno S.A."/>
            <person name="Thon M.R."/>
        </authorList>
    </citation>
    <scope>NUCLEOTIDE SEQUENCE</scope>
    <source>
        <strain evidence="2">CBS 102054</strain>
    </source>
</reference>
<accession>A0AAJ0ECN8</accession>
<keyword evidence="1" id="KW-0732">Signal</keyword>
<feature type="signal peptide" evidence="1">
    <location>
        <begin position="1"/>
        <end position="24"/>
    </location>
</feature>
<dbReference type="InterPro" id="IPR009078">
    <property type="entry name" value="Ferritin-like_SF"/>
</dbReference>
<dbReference type="SUPFAM" id="SSF47240">
    <property type="entry name" value="Ferritin-like"/>
    <property type="match status" value="1"/>
</dbReference>
<dbReference type="Pfam" id="PF13668">
    <property type="entry name" value="Ferritin_2"/>
    <property type="match status" value="1"/>
</dbReference>